<accession>A0A1G7YI44</accession>
<evidence type="ECO:0000313" key="1">
    <source>
        <dbReference type="EMBL" id="SDG96077.1"/>
    </source>
</evidence>
<dbReference type="Proteomes" id="UP000198863">
    <property type="component" value="Unassembled WGS sequence"/>
</dbReference>
<proteinExistence type="predicted"/>
<dbReference type="EMBL" id="FNCF01000007">
    <property type="protein sequence ID" value="SDG96077.1"/>
    <property type="molecule type" value="Genomic_DNA"/>
</dbReference>
<dbReference type="RefSeq" id="WP_091067637.1">
    <property type="nucleotide sequence ID" value="NZ_FNCF01000007.1"/>
</dbReference>
<protein>
    <submittedName>
        <fullName evidence="1">Uncharacterized protein</fullName>
    </submittedName>
</protein>
<dbReference type="AlphaFoldDB" id="A0A1G7YI44"/>
<dbReference type="OrthoDB" id="3541267at2"/>
<sequence length="123" mass="13490">MTAARDVKMMRALGAVADERVRQHTKWGQQDHPDLPPGLAGEERLHVFRYLGIDLPEVIKADVDGHATVGESNWALIALEEMAEAVEAAWLGDVAALRTELVQTAAVLVQWIEAIDRRPGVTS</sequence>
<organism evidence="1 2">
    <name type="scientific">Klenkia brasiliensis</name>
    <dbReference type="NCBI Taxonomy" id="333142"/>
    <lineage>
        <taxon>Bacteria</taxon>
        <taxon>Bacillati</taxon>
        <taxon>Actinomycetota</taxon>
        <taxon>Actinomycetes</taxon>
        <taxon>Geodermatophilales</taxon>
        <taxon>Geodermatophilaceae</taxon>
        <taxon>Klenkia</taxon>
    </lineage>
</organism>
<evidence type="ECO:0000313" key="2">
    <source>
        <dbReference type="Proteomes" id="UP000198863"/>
    </source>
</evidence>
<name>A0A1G7YI44_9ACTN</name>
<keyword evidence="2" id="KW-1185">Reference proteome</keyword>
<reference evidence="2" key="1">
    <citation type="submission" date="2016-10" db="EMBL/GenBank/DDBJ databases">
        <authorList>
            <person name="Varghese N."/>
            <person name="Submissions S."/>
        </authorList>
    </citation>
    <scope>NUCLEOTIDE SEQUENCE [LARGE SCALE GENOMIC DNA]</scope>
    <source>
        <strain evidence="2">DSM 44526</strain>
    </source>
</reference>
<gene>
    <name evidence="1" type="ORF">SAMN05660324_3967</name>
</gene>